<accession>A0A4Y3HUV8</accession>
<dbReference type="RefSeq" id="WP_141345301.1">
    <property type="nucleotide sequence ID" value="NZ_BJLF01000007.1"/>
</dbReference>
<dbReference type="PROSITE" id="PS51186">
    <property type="entry name" value="GNAT"/>
    <property type="match status" value="1"/>
</dbReference>
<dbReference type="EMBL" id="BJLF01000007">
    <property type="protein sequence ID" value="GEA50963.1"/>
    <property type="molecule type" value="Genomic_DNA"/>
</dbReference>
<proteinExistence type="predicted"/>
<dbReference type="Gene3D" id="3.40.630.30">
    <property type="match status" value="1"/>
</dbReference>
<organism evidence="2 3">
    <name type="scientific">Vibrio inusitatus NBRC 102082</name>
    <dbReference type="NCBI Taxonomy" id="1219070"/>
    <lineage>
        <taxon>Bacteria</taxon>
        <taxon>Pseudomonadati</taxon>
        <taxon>Pseudomonadota</taxon>
        <taxon>Gammaproteobacteria</taxon>
        <taxon>Vibrionales</taxon>
        <taxon>Vibrionaceae</taxon>
        <taxon>Vibrio</taxon>
    </lineage>
</organism>
<dbReference type="InterPro" id="IPR016181">
    <property type="entry name" value="Acyl_CoA_acyltransferase"/>
</dbReference>
<reference evidence="2 3" key="1">
    <citation type="submission" date="2019-06" db="EMBL/GenBank/DDBJ databases">
        <title>Whole genome shotgun sequence of Vibrio inusitatus NBRC 102082.</title>
        <authorList>
            <person name="Hosoyama A."/>
            <person name="Uohara A."/>
            <person name="Ohji S."/>
            <person name="Ichikawa N."/>
        </authorList>
    </citation>
    <scope>NUCLEOTIDE SEQUENCE [LARGE SCALE GENOMIC DNA]</scope>
    <source>
        <strain evidence="2 3">NBRC 102082</strain>
    </source>
</reference>
<comment type="caution">
    <text evidence="2">The sequence shown here is derived from an EMBL/GenBank/DDBJ whole genome shotgun (WGS) entry which is preliminary data.</text>
</comment>
<evidence type="ECO:0000259" key="1">
    <source>
        <dbReference type="PROSITE" id="PS51186"/>
    </source>
</evidence>
<dbReference type="Pfam" id="PF00583">
    <property type="entry name" value="Acetyltransf_1"/>
    <property type="match status" value="1"/>
</dbReference>
<protein>
    <submittedName>
        <fullName evidence="2">N-acetyltransferase</fullName>
    </submittedName>
</protein>
<dbReference type="GO" id="GO:0016747">
    <property type="term" value="F:acyltransferase activity, transferring groups other than amino-acyl groups"/>
    <property type="evidence" value="ECO:0007669"/>
    <property type="project" value="InterPro"/>
</dbReference>
<evidence type="ECO:0000313" key="2">
    <source>
        <dbReference type="EMBL" id="GEA50963.1"/>
    </source>
</evidence>
<evidence type="ECO:0000313" key="3">
    <source>
        <dbReference type="Proteomes" id="UP000318717"/>
    </source>
</evidence>
<name>A0A4Y3HUV8_9VIBR</name>
<dbReference type="OrthoDB" id="8304386at2"/>
<feature type="domain" description="N-acetyltransferase" evidence="1">
    <location>
        <begin position="2"/>
        <end position="156"/>
    </location>
</feature>
<sequence>MIEIERLNSSHVPCVKDIQLSEQSVRFASTTDDFLLDISSTTHRYVIKQHHLVVGFFKLDLAYESTYHFCFKNSIGLRTFALDQRQQGKGLGTKTVEALLCYLTNHYQAYDFVYLTVNCKNAAAISCYRKGGFEDTGEIYLGGQAGPQHVMRRKITV</sequence>
<dbReference type="AlphaFoldDB" id="A0A4Y3HUV8"/>
<dbReference type="InterPro" id="IPR000182">
    <property type="entry name" value="GNAT_dom"/>
</dbReference>
<dbReference type="Proteomes" id="UP000318717">
    <property type="component" value="Unassembled WGS sequence"/>
</dbReference>
<dbReference type="SUPFAM" id="SSF55729">
    <property type="entry name" value="Acyl-CoA N-acyltransferases (Nat)"/>
    <property type="match status" value="1"/>
</dbReference>
<keyword evidence="3" id="KW-1185">Reference proteome</keyword>
<gene>
    <name evidence="2" type="ORF">VIN01S_17670</name>
</gene>
<keyword evidence="2" id="KW-0808">Transferase</keyword>